<evidence type="ECO:0000313" key="2">
    <source>
        <dbReference type="Ensembl" id="ENSBTAP00000106448.1"/>
    </source>
</evidence>
<dbReference type="PROSITE" id="PS50105">
    <property type="entry name" value="SAM_DOMAIN"/>
    <property type="match status" value="1"/>
</dbReference>
<dbReference type="PANTHER" id="PTHR20843:SF2">
    <property type="entry name" value="STERILE ALPHA MOTIF DOMAIN-CONTAINING PROTEIN 12"/>
    <property type="match status" value="1"/>
</dbReference>
<name>A0ABI0NRR9_BOVIN</name>
<dbReference type="Gene3D" id="1.10.150.50">
    <property type="entry name" value="Transcription Factor, Ets-1"/>
    <property type="match status" value="1"/>
</dbReference>
<reference evidence="2" key="3">
    <citation type="submission" date="2025-09" db="UniProtKB">
        <authorList>
            <consortium name="Ensembl"/>
        </authorList>
    </citation>
    <scope>IDENTIFICATION</scope>
    <source>
        <strain evidence="2">Hereford</strain>
    </source>
</reference>
<dbReference type="GeneTree" id="ENSGT00390000008161"/>
<evidence type="ECO:0000259" key="1">
    <source>
        <dbReference type="PROSITE" id="PS50105"/>
    </source>
</evidence>
<gene>
    <name evidence="2" type="primary">SAMD12</name>
</gene>
<dbReference type="InterPro" id="IPR052268">
    <property type="entry name" value="SAM_domain-containing_protein"/>
</dbReference>
<accession>A0ABI0NRR9</accession>
<keyword evidence="3" id="KW-1185">Reference proteome</keyword>
<reference evidence="2" key="1">
    <citation type="submission" date="2018-03" db="EMBL/GenBank/DDBJ databases">
        <title>ARS-UCD1.2.</title>
        <authorList>
            <person name="Rosen B.D."/>
            <person name="Bickhart D.M."/>
            <person name="Koren S."/>
            <person name="Schnabel R.D."/>
            <person name="Hall R."/>
            <person name="Zimin A."/>
            <person name="Dreischer C."/>
            <person name="Schultheiss S."/>
            <person name="Schroeder S.G."/>
            <person name="Elsik C.G."/>
            <person name="Couldrey C."/>
            <person name="Liu G.E."/>
            <person name="Van Tassell C.P."/>
            <person name="Phillippy A.M."/>
            <person name="Smith T.P.L."/>
            <person name="Medrano J.F."/>
        </authorList>
    </citation>
    <scope>NUCLEOTIDE SEQUENCE [LARGE SCALE GENOMIC DNA]</scope>
    <source>
        <strain evidence="2">Hereford</strain>
    </source>
</reference>
<feature type="domain" description="SAM" evidence="1">
    <location>
        <begin position="121"/>
        <end position="187"/>
    </location>
</feature>
<dbReference type="InterPro" id="IPR013761">
    <property type="entry name" value="SAM/pointed_sf"/>
</dbReference>
<proteinExistence type="predicted"/>
<reference evidence="2" key="2">
    <citation type="submission" date="2025-08" db="UniProtKB">
        <authorList>
            <consortium name="Ensembl"/>
        </authorList>
    </citation>
    <scope>IDENTIFICATION</scope>
    <source>
        <strain evidence="2">Hereford</strain>
    </source>
</reference>
<organism evidence="2 3">
    <name type="scientific">Bos taurus</name>
    <name type="common">Bovine</name>
    <dbReference type="NCBI Taxonomy" id="9913"/>
    <lineage>
        <taxon>Eukaryota</taxon>
        <taxon>Metazoa</taxon>
        <taxon>Chordata</taxon>
        <taxon>Craniata</taxon>
        <taxon>Vertebrata</taxon>
        <taxon>Euteleostomi</taxon>
        <taxon>Mammalia</taxon>
        <taxon>Eutheria</taxon>
        <taxon>Laurasiatheria</taxon>
        <taxon>Artiodactyla</taxon>
        <taxon>Ruminantia</taxon>
        <taxon>Pecora</taxon>
        <taxon>Bovidae</taxon>
        <taxon>Bovinae</taxon>
        <taxon>Bos</taxon>
    </lineage>
</organism>
<evidence type="ECO:0000313" key="3">
    <source>
        <dbReference type="Proteomes" id="UP000009136"/>
    </source>
</evidence>
<dbReference type="InterPro" id="IPR039144">
    <property type="entry name" value="Aveugle-like_SAM_dom"/>
</dbReference>
<dbReference type="Proteomes" id="UP000009136">
    <property type="component" value="Chromosome 14"/>
</dbReference>
<dbReference type="Ensembl" id="ENSBTAT00000147954.1">
    <property type="protein sequence ID" value="ENSBTAP00000106448.1"/>
    <property type="gene ID" value="ENSBTAG00000043996.5"/>
</dbReference>
<dbReference type="SUPFAM" id="SSF47769">
    <property type="entry name" value="SAM/Pointed domain"/>
    <property type="match status" value="1"/>
</dbReference>
<sequence>AIPLWGWGLPPRRARGALPGLWEERKLQSPGCSAPSQEPAASLCVTAAALHCGLNPRGIDHPAHGEGIKLQIEGEGVESQSIKNKTFQKVLDQKGTPKRLQTEAETTKSATVKLSKPVALWTQQDVCKWLKKHCPNQYQIYSESFKQHDITGRALLRLTDKKLERMGIAQENLRQLILQQVLQLKVREEVRNLQLLTQASAEGSP</sequence>
<dbReference type="Pfam" id="PF07647">
    <property type="entry name" value="SAM_2"/>
    <property type="match status" value="1"/>
</dbReference>
<dbReference type="PANTHER" id="PTHR20843">
    <property type="entry name" value="STERILE ALPHA MOTIF DOMAIN CONTAINING PROTEIN 10"/>
    <property type="match status" value="1"/>
</dbReference>
<dbReference type="CDD" id="cd09510">
    <property type="entry name" value="SAM_aveugle-like"/>
    <property type="match status" value="1"/>
</dbReference>
<dbReference type="InterPro" id="IPR001660">
    <property type="entry name" value="SAM"/>
</dbReference>
<protein>
    <submittedName>
        <fullName evidence="2">Sterile alpha motif domain containing 12</fullName>
    </submittedName>
</protein>
<dbReference type="SMART" id="SM00454">
    <property type="entry name" value="SAM"/>
    <property type="match status" value="1"/>
</dbReference>